<evidence type="ECO:0000256" key="2">
    <source>
        <dbReference type="ARBA" id="ARBA00023295"/>
    </source>
</evidence>
<dbReference type="OrthoDB" id="9797882at2"/>
<gene>
    <name evidence="5" type="ORF">EV139_0419</name>
</gene>
<dbReference type="GO" id="GO:0045437">
    <property type="term" value="F:uridine nucleosidase activity"/>
    <property type="evidence" value="ECO:0007669"/>
    <property type="project" value="UniProtKB-ARBA"/>
</dbReference>
<dbReference type="InterPro" id="IPR023186">
    <property type="entry name" value="IUNH"/>
</dbReference>
<dbReference type="RefSeq" id="WP_130452651.1">
    <property type="nucleotide sequence ID" value="NZ_QYAG01000004.1"/>
</dbReference>
<dbReference type="Pfam" id="PF01156">
    <property type="entry name" value="IU_nuc_hydro"/>
    <property type="match status" value="1"/>
</dbReference>
<dbReference type="PANTHER" id="PTHR12304">
    <property type="entry name" value="INOSINE-URIDINE PREFERRING NUCLEOSIDE HYDROLASE"/>
    <property type="match status" value="1"/>
</dbReference>
<dbReference type="InterPro" id="IPR001910">
    <property type="entry name" value="Inosine/uridine_hydrolase_dom"/>
</dbReference>
<comment type="caution">
    <text evidence="5">The sequence shown here is derived from an EMBL/GenBank/DDBJ whole genome shotgun (WGS) entry which is preliminary data.</text>
</comment>
<dbReference type="GO" id="GO:0005829">
    <property type="term" value="C:cytosol"/>
    <property type="evidence" value="ECO:0007669"/>
    <property type="project" value="TreeGrafter"/>
</dbReference>
<protein>
    <submittedName>
        <fullName evidence="5">Purine nucleosidase/pyrimidine-specific ribonucleoside hydrolase</fullName>
    </submittedName>
</protein>
<dbReference type="AlphaFoldDB" id="A0A4Q7U8Q5"/>
<dbReference type="CDD" id="cd02651">
    <property type="entry name" value="nuc_hydro_IU_UC_XIUA"/>
    <property type="match status" value="1"/>
</dbReference>
<keyword evidence="1 5" id="KW-0378">Hydrolase</keyword>
<sequence length="315" mass="33465">MTARPVIIDCDPGHDDAIAILLAVASPSIDLLAVTTCFGNCAVEDATRNALQILDLAGASHIPVAAGAAGPLSGETTLGNYVHGGSGLDGPELPEPSRDALPESAGELLARLLEAAEHPVTLVVIGPMTNIGALVRSRPDLIDRIAEIVFMGGSTERGNHTPAAEFNTFADPEALDIVLHSGIAVRMVGLNLTHQALATPEVVARMRAQQHTIGQTAAAWMGFFGSSYHRVWDFEAPPVHDPCTIAALIEPELITWVDAFVAVELRGEWTRGATLVDLHRRYPEHAPNARVAIALDAARYWDLVLGALDDLGRRS</sequence>
<feature type="domain" description="Inosine/uridine-preferring nucleoside hydrolase" evidence="4">
    <location>
        <begin position="6"/>
        <end position="302"/>
    </location>
</feature>
<keyword evidence="6" id="KW-1185">Reference proteome</keyword>
<evidence type="ECO:0000256" key="1">
    <source>
        <dbReference type="ARBA" id="ARBA00022801"/>
    </source>
</evidence>
<dbReference type="Gene3D" id="3.90.245.10">
    <property type="entry name" value="Ribonucleoside hydrolase-like"/>
    <property type="match status" value="1"/>
</dbReference>
<keyword evidence="2" id="KW-0326">Glycosidase</keyword>
<evidence type="ECO:0000259" key="4">
    <source>
        <dbReference type="Pfam" id="PF01156"/>
    </source>
</evidence>
<dbReference type="Proteomes" id="UP000291832">
    <property type="component" value="Unassembled WGS sequence"/>
</dbReference>
<dbReference type="PROSITE" id="PS01247">
    <property type="entry name" value="IUNH"/>
    <property type="match status" value="1"/>
</dbReference>
<evidence type="ECO:0000313" key="6">
    <source>
        <dbReference type="Proteomes" id="UP000291832"/>
    </source>
</evidence>
<organism evidence="5 6">
    <name type="scientific">Leucobacter luti</name>
    <dbReference type="NCBI Taxonomy" id="340320"/>
    <lineage>
        <taxon>Bacteria</taxon>
        <taxon>Bacillati</taxon>
        <taxon>Actinomycetota</taxon>
        <taxon>Actinomycetes</taxon>
        <taxon>Micrococcales</taxon>
        <taxon>Microbacteriaceae</taxon>
        <taxon>Leucobacter</taxon>
    </lineage>
</organism>
<evidence type="ECO:0000256" key="3">
    <source>
        <dbReference type="SAM" id="MobiDB-lite"/>
    </source>
</evidence>
<dbReference type="InterPro" id="IPR015910">
    <property type="entry name" value="I/U_nuclsd_hydro_CS"/>
</dbReference>
<reference evidence="5 6" key="1">
    <citation type="journal article" date="2015" name="Stand. Genomic Sci.">
        <title>Genomic Encyclopedia of Bacterial and Archaeal Type Strains, Phase III: the genomes of soil and plant-associated and newly described type strains.</title>
        <authorList>
            <person name="Whitman W.B."/>
            <person name="Woyke T."/>
            <person name="Klenk H.P."/>
            <person name="Zhou Y."/>
            <person name="Lilburn T.G."/>
            <person name="Beck B.J."/>
            <person name="De Vos P."/>
            <person name="Vandamme P."/>
            <person name="Eisen J.A."/>
            <person name="Garrity G."/>
            <person name="Hugenholtz P."/>
            <person name="Kyrpides N.C."/>
        </authorList>
    </citation>
    <scope>NUCLEOTIDE SEQUENCE [LARGE SCALE GENOMIC DNA]</scope>
    <source>
        <strain evidence="5 6">RF6</strain>
    </source>
</reference>
<dbReference type="GO" id="GO:0006152">
    <property type="term" value="P:purine nucleoside catabolic process"/>
    <property type="evidence" value="ECO:0007669"/>
    <property type="project" value="TreeGrafter"/>
</dbReference>
<dbReference type="EMBL" id="SHKI01000002">
    <property type="protein sequence ID" value="RZT68692.1"/>
    <property type="molecule type" value="Genomic_DNA"/>
</dbReference>
<dbReference type="GO" id="GO:0008477">
    <property type="term" value="F:purine nucleosidase activity"/>
    <property type="evidence" value="ECO:0007669"/>
    <property type="project" value="TreeGrafter"/>
</dbReference>
<accession>A0A4Q7U8Q5</accession>
<dbReference type="InterPro" id="IPR036452">
    <property type="entry name" value="Ribo_hydro-like"/>
</dbReference>
<evidence type="ECO:0000313" key="5">
    <source>
        <dbReference type="EMBL" id="RZT68692.1"/>
    </source>
</evidence>
<feature type="region of interest" description="Disordered" evidence="3">
    <location>
        <begin position="80"/>
        <end position="99"/>
    </location>
</feature>
<proteinExistence type="predicted"/>
<name>A0A4Q7U8Q5_9MICO</name>
<dbReference type="PANTHER" id="PTHR12304:SF4">
    <property type="entry name" value="URIDINE NUCLEOSIDASE"/>
    <property type="match status" value="1"/>
</dbReference>
<dbReference type="SUPFAM" id="SSF53590">
    <property type="entry name" value="Nucleoside hydrolase"/>
    <property type="match status" value="1"/>
</dbReference>